<dbReference type="Pfam" id="PF19578">
    <property type="entry name" value="DUF6090"/>
    <property type="match status" value="1"/>
</dbReference>
<organism evidence="2 3">
    <name type="scientific">Algibacter luteus</name>
    <dbReference type="NCBI Taxonomy" id="1178825"/>
    <lineage>
        <taxon>Bacteria</taxon>
        <taxon>Pseudomonadati</taxon>
        <taxon>Bacteroidota</taxon>
        <taxon>Flavobacteriia</taxon>
        <taxon>Flavobacteriales</taxon>
        <taxon>Flavobacteriaceae</taxon>
        <taxon>Algibacter</taxon>
    </lineage>
</organism>
<keyword evidence="3" id="KW-1185">Reference proteome</keyword>
<dbReference type="AlphaFoldDB" id="A0A1M6FAC9"/>
<feature type="transmembrane region" description="Helical" evidence="1">
    <location>
        <begin position="21"/>
        <end position="42"/>
    </location>
</feature>
<keyword evidence="1" id="KW-0812">Transmembrane</keyword>
<sequence>MIKFFRKIRYDLMGKNKAGKYFKYAIGEIFLVVIGILIAVAINDAYNASKNEQKIKTILTQIQEDILIDIKDSKRIFKHFIRKDSMAYKVYKDLLTVESTPYELRPYDGFVNFSVNRGGYERLMDNLENLPDKYSVLMPRLNGLYTVTQEDITDSNATLIAKADDSRYNRAYIDPNHAEHQFNNFTTKEARQYLLDDPFLKNRTAEYMKAFRSVAFISSVFRFEATELYHQIDSLLGNHGSKTPEVLRLSANKDDVESFLGDYIHSEGLEIRQRLSLIFENNELFIKTEDNQTQLYWHQDNFYFAGRAAIIRLYKNEKGQHFLKRSNGIITQILIKE</sequence>
<protein>
    <submittedName>
        <fullName evidence="2">Uncharacterized protein</fullName>
    </submittedName>
</protein>
<evidence type="ECO:0000256" key="1">
    <source>
        <dbReference type="SAM" id="Phobius"/>
    </source>
</evidence>
<dbReference type="EMBL" id="FQYK01000005">
    <property type="protein sequence ID" value="SHI94640.1"/>
    <property type="molecule type" value="Genomic_DNA"/>
</dbReference>
<keyword evidence="1" id="KW-0472">Membrane</keyword>
<evidence type="ECO:0000313" key="2">
    <source>
        <dbReference type="EMBL" id="SHI94640.1"/>
    </source>
</evidence>
<reference evidence="2 3" key="1">
    <citation type="submission" date="2016-11" db="EMBL/GenBank/DDBJ databases">
        <authorList>
            <person name="Jaros S."/>
            <person name="Januszkiewicz K."/>
            <person name="Wedrychowicz H."/>
        </authorList>
    </citation>
    <scope>NUCLEOTIDE SEQUENCE [LARGE SCALE GENOMIC DNA]</scope>
    <source>
        <strain evidence="2 3">CGMCC 1.12213</strain>
    </source>
</reference>
<dbReference type="eggNOG" id="ENOG5032YA3">
    <property type="taxonomic scope" value="Bacteria"/>
</dbReference>
<proteinExistence type="predicted"/>
<dbReference type="OrthoDB" id="1414794at2"/>
<dbReference type="Proteomes" id="UP000184396">
    <property type="component" value="Unassembled WGS sequence"/>
</dbReference>
<dbReference type="RefSeq" id="WP_019387796.1">
    <property type="nucleotide sequence ID" value="NZ_ALIH01000007.1"/>
</dbReference>
<dbReference type="STRING" id="1178825.SAMN05216261_2281"/>
<gene>
    <name evidence="2" type="ORF">SAMN05216261_2281</name>
</gene>
<name>A0A1M6FAC9_9FLAO</name>
<keyword evidence="1" id="KW-1133">Transmembrane helix</keyword>
<dbReference type="InterPro" id="IPR045749">
    <property type="entry name" value="DUF6090"/>
</dbReference>
<accession>A0A1M6FAC9</accession>
<evidence type="ECO:0000313" key="3">
    <source>
        <dbReference type="Proteomes" id="UP000184396"/>
    </source>
</evidence>